<sequence length="214" mass="22641">MSNVLMNAIVFLFSAAIGAIMCAQLSRATRAPSELLPARSPSGVGIGTVRAVDGLITVDVECMSGQRFVGRLRQHADDASLGELQPGVLLLVTFDPWEREQLSLADDMAAVRAAFDQMLVCKGLVSPAQVELFRNGTKARGVVTAMSPTGAAREDYREIEIDLMVRRPAGGQFPAHETALIPESALAKVAPGSVVDAYYRSGDESSVAISVPPG</sequence>
<dbReference type="OrthoDB" id="4715205at2"/>
<keyword evidence="2" id="KW-1185">Reference proteome</keyword>
<evidence type="ECO:0000313" key="1">
    <source>
        <dbReference type="EMBL" id="TPG32168.1"/>
    </source>
</evidence>
<proteinExistence type="predicted"/>
<comment type="caution">
    <text evidence="1">The sequence shown here is derived from an EMBL/GenBank/DDBJ whole genome shotgun (WGS) entry which is preliminary data.</text>
</comment>
<protein>
    <submittedName>
        <fullName evidence="1">Uncharacterized protein</fullName>
    </submittedName>
</protein>
<dbReference type="Proteomes" id="UP000320095">
    <property type="component" value="Unassembled WGS sequence"/>
</dbReference>
<accession>A0A502E2X6</accession>
<gene>
    <name evidence="1" type="ORF">EAH80_20280</name>
</gene>
<evidence type="ECO:0000313" key="2">
    <source>
        <dbReference type="Proteomes" id="UP000320095"/>
    </source>
</evidence>
<reference evidence="1 2" key="1">
    <citation type="journal article" date="2019" name="Environ. Microbiol.">
        <title>Species interactions and distinct microbial communities in high Arctic permafrost affected cryosols are associated with the CH4 and CO2 gas fluxes.</title>
        <authorList>
            <person name="Altshuler I."/>
            <person name="Hamel J."/>
            <person name="Turney S."/>
            <person name="Magnuson E."/>
            <person name="Levesque R."/>
            <person name="Greer C."/>
            <person name="Whyte L.G."/>
        </authorList>
    </citation>
    <scope>NUCLEOTIDE SEQUENCE [LARGE SCALE GENOMIC DNA]</scope>
    <source>
        <strain evidence="1 2">S5.20</strain>
    </source>
</reference>
<organism evidence="1 2">
    <name type="scientific">Mycolicibacterium hodleri</name>
    <dbReference type="NCBI Taxonomy" id="49897"/>
    <lineage>
        <taxon>Bacteria</taxon>
        <taxon>Bacillati</taxon>
        <taxon>Actinomycetota</taxon>
        <taxon>Actinomycetes</taxon>
        <taxon>Mycobacteriales</taxon>
        <taxon>Mycobacteriaceae</taxon>
        <taxon>Mycolicibacterium</taxon>
    </lineage>
</organism>
<dbReference type="EMBL" id="RCZG01000009">
    <property type="protein sequence ID" value="TPG32168.1"/>
    <property type="molecule type" value="Genomic_DNA"/>
</dbReference>
<name>A0A502E2X6_9MYCO</name>
<dbReference type="AlphaFoldDB" id="A0A502E2X6"/>
<dbReference type="RefSeq" id="WP_140694819.1">
    <property type="nucleotide sequence ID" value="NZ_RCZG01000009.1"/>
</dbReference>